<evidence type="ECO:0000313" key="2">
    <source>
        <dbReference type="Proteomes" id="UP001631969"/>
    </source>
</evidence>
<evidence type="ECO:0000313" key="1">
    <source>
        <dbReference type="EMBL" id="MFM9327246.1"/>
    </source>
</evidence>
<gene>
    <name evidence="1" type="ORF">ACI1P1_02935</name>
</gene>
<comment type="caution">
    <text evidence="1">The sequence shown here is derived from an EMBL/GenBank/DDBJ whole genome shotgun (WGS) entry which is preliminary data.</text>
</comment>
<dbReference type="EMBL" id="JBJURJ010000002">
    <property type="protein sequence ID" value="MFM9327246.1"/>
    <property type="molecule type" value="Genomic_DNA"/>
</dbReference>
<sequence>MKKHMKGTGALLAVVLAGAALAGCGGEAVQTQGGAEQKSGPKYVFRLAETHPADYPTTLGDKKFADLVNERSNGRIKIDVFANSQLGEEKAVLEQVQLGAIEFTRTSSGTVAAFNKNFEAFSLPYIFENDAHLWKFLESDMGNKMLDGLESSRMKGLAYYSSGARHFYSNKPLKSIADLKGLKIRVQQNKVNIDLMEALGANATPMPYGQVFSSLQTGVIDAAENNYPSYYTSSHYQQAKHLILDGHQMVPEVLLISKVVWDRLGAEDQKLVKQAALDSVTFQRQEWDKFEKESAEKVKAAGGVSITEVKDKKAWQDTVKPVIEKYRTEYKDFLSAVEKLK</sequence>
<keyword evidence="2" id="KW-1185">Reference proteome</keyword>
<dbReference type="Proteomes" id="UP001631969">
    <property type="component" value="Unassembled WGS sequence"/>
</dbReference>
<reference evidence="1" key="1">
    <citation type="submission" date="2024-12" db="EMBL/GenBank/DDBJ databases">
        <authorList>
            <person name="Wu N."/>
        </authorList>
    </citation>
    <scope>NUCLEOTIDE SEQUENCE</scope>
    <source>
        <strain evidence="1">P15</strain>
    </source>
</reference>
<proteinExistence type="predicted"/>
<protein>
    <submittedName>
        <fullName evidence="1">TRAP transporter substrate-binding protein</fullName>
    </submittedName>
</protein>
<accession>A0ACC7NRD5</accession>
<name>A0ACC7NRD5_9BACL</name>
<organism evidence="1 2">
    <name type="scientific">Paenibacillus mesotrionivorans</name>
    <dbReference type="NCBI Taxonomy" id="3160968"/>
    <lineage>
        <taxon>Bacteria</taxon>
        <taxon>Bacillati</taxon>
        <taxon>Bacillota</taxon>
        <taxon>Bacilli</taxon>
        <taxon>Bacillales</taxon>
        <taxon>Paenibacillaceae</taxon>
        <taxon>Paenibacillus</taxon>
    </lineage>
</organism>